<dbReference type="Gene3D" id="2.50.20.20">
    <property type="match status" value="1"/>
</dbReference>
<dbReference type="SUPFAM" id="SSF89392">
    <property type="entry name" value="Prokaryotic lipoproteins and lipoprotein localization factors"/>
    <property type="match status" value="1"/>
</dbReference>
<evidence type="ECO:0000313" key="4">
    <source>
        <dbReference type="Proteomes" id="UP001501585"/>
    </source>
</evidence>
<comment type="caution">
    <text evidence="3">The sequence shown here is derived from an EMBL/GenBank/DDBJ whole genome shotgun (WGS) entry which is preliminary data.</text>
</comment>
<feature type="chain" id="PRO_5045235382" description="Lipoprotein" evidence="2">
    <location>
        <begin position="24"/>
        <end position="301"/>
    </location>
</feature>
<reference evidence="3 4" key="1">
    <citation type="journal article" date="2019" name="Int. J. Syst. Evol. Microbiol.">
        <title>The Global Catalogue of Microorganisms (GCM) 10K type strain sequencing project: providing services to taxonomists for standard genome sequencing and annotation.</title>
        <authorList>
            <consortium name="The Broad Institute Genomics Platform"/>
            <consortium name="The Broad Institute Genome Sequencing Center for Infectious Disease"/>
            <person name="Wu L."/>
            <person name="Ma J."/>
        </authorList>
    </citation>
    <scope>NUCLEOTIDE SEQUENCE [LARGE SCALE GENOMIC DNA]</scope>
    <source>
        <strain evidence="3 4">JCM 15313</strain>
    </source>
</reference>
<dbReference type="Proteomes" id="UP001501585">
    <property type="component" value="Unassembled WGS sequence"/>
</dbReference>
<dbReference type="EMBL" id="BAAAPC010000012">
    <property type="protein sequence ID" value="GAA2001538.1"/>
    <property type="molecule type" value="Genomic_DNA"/>
</dbReference>
<organism evidence="3 4">
    <name type="scientific">Nocardiopsis rhodophaea</name>
    <dbReference type="NCBI Taxonomy" id="280238"/>
    <lineage>
        <taxon>Bacteria</taxon>
        <taxon>Bacillati</taxon>
        <taxon>Actinomycetota</taxon>
        <taxon>Actinomycetes</taxon>
        <taxon>Streptosporangiales</taxon>
        <taxon>Nocardiopsidaceae</taxon>
        <taxon>Nocardiopsis</taxon>
    </lineage>
</organism>
<protein>
    <recommendedName>
        <fullName evidence="5">Lipoprotein</fullName>
    </recommendedName>
</protein>
<feature type="compositionally biased region" description="Basic and acidic residues" evidence="1">
    <location>
        <begin position="199"/>
        <end position="210"/>
    </location>
</feature>
<keyword evidence="4" id="KW-1185">Reference proteome</keyword>
<dbReference type="RefSeq" id="WP_344163076.1">
    <property type="nucleotide sequence ID" value="NZ_BAAAPC010000012.1"/>
</dbReference>
<accession>A0ABN2T965</accession>
<feature type="region of interest" description="Disordered" evidence="1">
    <location>
        <begin position="22"/>
        <end position="43"/>
    </location>
</feature>
<evidence type="ECO:0000256" key="2">
    <source>
        <dbReference type="SAM" id="SignalP"/>
    </source>
</evidence>
<name>A0ABN2T965_9ACTN</name>
<dbReference type="InterPro" id="IPR029046">
    <property type="entry name" value="LolA/LolB/LppX"/>
</dbReference>
<gene>
    <name evidence="3" type="ORF">GCM10009799_30950</name>
</gene>
<proteinExistence type="predicted"/>
<keyword evidence="2" id="KW-0732">Signal</keyword>
<sequence length="301" mass="32794">MKRLLAHSSLVLASVLLMTACQGGGSDEEKDKKEAAPSPVPAAEMEKIDLPDSPDKLAEAVSKRMQEALSVEVAMTVDPEEPEGEDAASIEDVSMTLLLTDPPAARMKVVDNSEDRPSTAHIVVMDKVMYTKLEEEPLLKDKEWMKISRKEVDKLEDEIGPFAEIFRVMLRETNDSLDQASGESSLDVVRLGELSEDPESAKSEDGEPVTRYKGTTSTTDLADAGHDNFKRAVKAGLDEVSWELTVSDKGLPDEFTVELVTPDGEKATSTVHYSNWGAEVEITLPPENNTGTIQESLDSTG</sequence>
<evidence type="ECO:0008006" key="5">
    <source>
        <dbReference type="Google" id="ProtNLM"/>
    </source>
</evidence>
<evidence type="ECO:0000256" key="1">
    <source>
        <dbReference type="SAM" id="MobiDB-lite"/>
    </source>
</evidence>
<evidence type="ECO:0000313" key="3">
    <source>
        <dbReference type="EMBL" id="GAA2001538.1"/>
    </source>
</evidence>
<feature type="region of interest" description="Disordered" evidence="1">
    <location>
        <begin position="176"/>
        <end position="223"/>
    </location>
</feature>
<feature type="signal peptide" evidence="2">
    <location>
        <begin position="1"/>
        <end position="23"/>
    </location>
</feature>
<dbReference type="PROSITE" id="PS51257">
    <property type="entry name" value="PROKAR_LIPOPROTEIN"/>
    <property type="match status" value="1"/>
</dbReference>